<proteinExistence type="predicted"/>
<dbReference type="Proteomes" id="UP000045840">
    <property type="component" value="Unassembled WGS sequence"/>
</dbReference>
<protein>
    <submittedName>
        <fullName evidence="1">Uncharacterized protein</fullName>
    </submittedName>
</protein>
<accession>A0A0T9PFN1</accession>
<reference evidence="2" key="1">
    <citation type="submission" date="2015-03" db="EMBL/GenBank/DDBJ databases">
        <authorList>
            <consortium name="Pathogen Informatics"/>
        </authorList>
    </citation>
    <scope>NUCLEOTIDE SEQUENCE [LARGE SCALE GENOMIC DNA]</scope>
    <source>
        <strain evidence="2">A125KOH2</strain>
    </source>
</reference>
<name>A0A0T9PFN1_9GAMM</name>
<gene>
    <name evidence="1" type="ORF">ERS008529_01703</name>
</gene>
<sequence length="145" mass="16023">MRSVSNTTRSCNTLLCLRLCNNAKGMAFIARDIYTAVPVTRTGGDFSNEAIIASNELPCSYIRRSKLKRSLFQVVMMINITSPSDSGNQPPENSFRALAENIGISIINKTTSKQPTKTRFQCQFFSATVQNRILVITMVPVTAIP</sequence>
<evidence type="ECO:0000313" key="2">
    <source>
        <dbReference type="Proteomes" id="UP000045840"/>
    </source>
</evidence>
<organism evidence="1 2">
    <name type="scientific">Yersinia pekkanenii</name>
    <dbReference type="NCBI Taxonomy" id="1288385"/>
    <lineage>
        <taxon>Bacteria</taxon>
        <taxon>Pseudomonadati</taxon>
        <taxon>Pseudomonadota</taxon>
        <taxon>Gammaproteobacteria</taxon>
        <taxon>Enterobacterales</taxon>
        <taxon>Yersiniaceae</taxon>
        <taxon>Yersinia</taxon>
    </lineage>
</organism>
<evidence type="ECO:0000313" key="1">
    <source>
        <dbReference type="EMBL" id="CNH62269.1"/>
    </source>
</evidence>
<dbReference type="AlphaFoldDB" id="A0A0T9PFN1"/>
<dbReference type="EMBL" id="CQAZ01000012">
    <property type="protein sequence ID" value="CNH62269.1"/>
    <property type="molecule type" value="Genomic_DNA"/>
</dbReference>